<evidence type="ECO:0000313" key="3">
    <source>
        <dbReference type="Proteomes" id="UP001564760"/>
    </source>
</evidence>
<gene>
    <name evidence="2" type="ORF">AB8998_09610</name>
</gene>
<proteinExistence type="predicted"/>
<organism evidence="2 3">
    <name type="scientific">Mycobacterium servetii</name>
    <dbReference type="NCBI Taxonomy" id="3237418"/>
    <lineage>
        <taxon>Bacteria</taxon>
        <taxon>Bacillati</taxon>
        <taxon>Actinomycetota</taxon>
        <taxon>Actinomycetes</taxon>
        <taxon>Mycobacteriales</taxon>
        <taxon>Mycobacteriaceae</taxon>
        <taxon>Mycobacterium</taxon>
    </lineage>
</organism>
<reference evidence="2 3" key="1">
    <citation type="submission" date="2024-08" db="EMBL/GenBank/DDBJ databases">
        <title>Mycobacterium servetensis sp. nov., a novel rapid-growing mycobacterial species recovered from a human patient in Zaragoza, Spain.</title>
        <authorList>
            <person name="Tristancho-Baro A.I."/>
            <person name="Buenestado-Serrano S."/>
            <person name="Garcia De Viedma D."/>
            <person name="Milagro-Beamonte A."/>
            <person name="Burillo N."/>
            <person name="Sanz S."/>
            <person name="Lopez-Calleja A.I."/>
            <person name="Penas-Utrilla D."/>
            <person name="Guardingo M."/>
            <person name="Garcia M.J."/>
            <person name="Vinuelas-Bayon J."/>
        </authorList>
    </citation>
    <scope>NUCLEOTIDE SEQUENCE [LARGE SCALE GENOMIC DNA]</scope>
    <source>
        <strain evidence="3">HUMS_12744610</strain>
    </source>
</reference>
<feature type="compositionally biased region" description="Low complexity" evidence="1">
    <location>
        <begin position="12"/>
        <end position="25"/>
    </location>
</feature>
<comment type="caution">
    <text evidence="2">The sequence shown here is derived from an EMBL/GenBank/DDBJ whole genome shotgun (WGS) entry which is preliminary data.</text>
</comment>
<evidence type="ECO:0000313" key="2">
    <source>
        <dbReference type="EMBL" id="MEY8015250.1"/>
    </source>
</evidence>
<name>A0ABV4BZ17_9MYCO</name>
<feature type="region of interest" description="Disordered" evidence="1">
    <location>
        <begin position="178"/>
        <end position="197"/>
    </location>
</feature>
<evidence type="ECO:0000256" key="1">
    <source>
        <dbReference type="SAM" id="MobiDB-lite"/>
    </source>
</evidence>
<protein>
    <submittedName>
        <fullName evidence="2">Uncharacterized protein</fullName>
    </submittedName>
</protein>
<feature type="region of interest" description="Disordered" evidence="1">
    <location>
        <begin position="1"/>
        <end position="26"/>
    </location>
</feature>
<dbReference type="Proteomes" id="UP001564760">
    <property type="component" value="Unassembled WGS sequence"/>
</dbReference>
<dbReference type="EMBL" id="JBGEDP010000001">
    <property type="protein sequence ID" value="MEY8015250.1"/>
    <property type="molecule type" value="Genomic_DNA"/>
</dbReference>
<feature type="region of interest" description="Disordered" evidence="1">
    <location>
        <begin position="203"/>
        <end position="245"/>
    </location>
</feature>
<dbReference type="RefSeq" id="WP_369737675.1">
    <property type="nucleotide sequence ID" value="NZ_JBGEDP010000001.1"/>
</dbReference>
<keyword evidence="3" id="KW-1185">Reference proteome</keyword>
<sequence>MSPPPKEVGPGTQSRATSTSRNATSILTDESGGLLGELTIAEPPDYVFTGAPVMTKDLARRMTNYIRLTTEVLWDVVVTVYRGGAWKVLGYSSWDDYCTQEFGPTRLRLPREERAEVVASLRESGLSIRAIASATGTGTRQVQEALREQVCSQTTPAEPDEDALADELIVAEQELPPLLPENVPGAPTESTPGQTGRVVEALDRARRSEAKPAPIIGTDGKRYQPKPAPLQREPQKPRRRPLTQQADALSLELNRINRRLEKLVTDDRFSHNREMIGCRIRPAVKTGLDVLGRLDRGINGPKNSADDKLSALADVLQQCVVFAAGIDFSDVTSNAAPQHIAAVLDNLDGIHDILEQRGVR</sequence>
<accession>A0ABV4BZ17</accession>